<dbReference type="SMART" id="SM00209">
    <property type="entry name" value="TSP1"/>
    <property type="match status" value="1"/>
</dbReference>
<protein>
    <recommendedName>
        <fullName evidence="6">AMOP domain-containing protein</fullName>
    </recommendedName>
</protein>
<evidence type="ECO:0000256" key="2">
    <source>
        <dbReference type="ARBA" id="ARBA00010198"/>
    </source>
</evidence>
<evidence type="ECO:0000256" key="5">
    <source>
        <dbReference type="ARBA" id="ARBA00023157"/>
    </source>
</evidence>
<dbReference type="GeneTree" id="ENSGT00940000163359"/>
<keyword evidence="3" id="KW-0964">Secreted</keyword>
<dbReference type="SUPFAM" id="SSF82895">
    <property type="entry name" value="TSP-1 type 1 repeat"/>
    <property type="match status" value="1"/>
</dbReference>
<dbReference type="Pfam" id="PF00090">
    <property type="entry name" value="TSP_1"/>
    <property type="match status" value="1"/>
</dbReference>
<comment type="similarity">
    <text evidence="2">Belongs to the isthmin family.</text>
</comment>
<dbReference type="SMART" id="SM00723">
    <property type="entry name" value="AMOP"/>
    <property type="match status" value="1"/>
</dbReference>
<dbReference type="Ensembl" id="ENSEBUT00000025329.1">
    <property type="protein sequence ID" value="ENSEBUP00000024753.1"/>
    <property type="gene ID" value="ENSEBUG00000015263.1"/>
</dbReference>
<name>A0A8C4R7N5_EPTBU</name>
<sequence length="289" mass="33054">MNVTIEVVDEPKSEMNFKHLGGRPWGVTRPDQAPPEERNVLNPLLTWFRWPIWAPTSPKRLETPYSGQSEWGAWSACSVTCGAGRQQRIRSCGQSCTATESRACEQRSCSGEKSFHYNMDSCERWMNCRSAFLLSYMAKSEAELPACPCHYPAEVAYGTAEMHDILKRRFFRWKDASGPKEHLDVYKPTARYCIRSLLPLGSSTLSAQYCCYDGHMRLLTRGKGTGSPNLISTEFSAELHHKVDVVPWLICKGDWSRYHQVRKPNNALHCVHNPSEEVYRKQLLEAQEY</sequence>
<dbReference type="PANTHER" id="PTHR10239">
    <property type="entry name" value="ISTHMIN-2"/>
    <property type="match status" value="1"/>
</dbReference>
<reference evidence="7" key="2">
    <citation type="submission" date="2025-09" db="UniProtKB">
        <authorList>
            <consortium name="Ensembl"/>
        </authorList>
    </citation>
    <scope>IDENTIFICATION</scope>
</reference>
<evidence type="ECO:0000256" key="4">
    <source>
        <dbReference type="ARBA" id="ARBA00022729"/>
    </source>
</evidence>
<evidence type="ECO:0000256" key="3">
    <source>
        <dbReference type="ARBA" id="ARBA00022525"/>
    </source>
</evidence>
<dbReference type="PROSITE" id="PS50856">
    <property type="entry name" value="AMOP"/>
    <property type="match status" value="1"/>
</dbReference>
<dbReference type="InterPro" id="IPR051867">
    <property type="entry name" value="Angio_Inhib/Adhesion_GPCR"/>
</dbReference>
<reference evidence="7" key="1">
    <citation type="submission" date="2025-08" db="UniProtKB">
        <authorList>
            <consortium name="Ensembl"/>
        </authorList>
    </citation>
    <scope>IDENTIFICATION</scope>
</reference>
<dbReference type="InterPro" id="IPR036383">
    <property type="entry name" value="TSP1_rpt_sf"/>
</dbReference>
<keyword evidence="4" id="KW-0732">Signal</keyword>
<evidence type="ECO:0000313" key="7">
    <source>
        <dbReference type="Ensembl" id="ENSEBUP00000024753.1"/>
    </source>
</evidence>
<comment type="subcellular location">
    <subcellularLocation>
        <location evidence="1">Secreted</location>
    </subcellularLocation>
</comment>
<proteinExistence type="inferred from homology"/>
<keyword evidence="5" id="KW-1015">Disulfide bond</keyword>
<dbReference type="InterPro" id="IPR000884">
    <property type="entry name" value="TSP1_rpt"/>
</dbReference>
<keyword evidence="8" id="KW-1185">Reference proteome</keyword>
<evidence type="ECO:0000313" key="8">
    <source>
        <dbReference type="Proteomes" id="UP000694388"/>
    </source>
</evidence>
<dbReference type="GO" id="GO:0005576">
    <property type="term" value="C:extracellular region"/>
    <property type="evidence" value="ECO:0007669"/>
    <property type="project" value="UniProtKB-SubCell"/>
</dbReference>
<dbReference type="PANTHER" id="PTHR10239:SF29">
    <property type="entry name" value="AMOP DOMAIN-CONTAINING PROTEIN"/>
    <property type="match status" value="1"/>
</dbReference>
<dbReference type="Proteomes" id="UP000694388">
    <property type="component" value="Unplaced"/>
</dbReference>
<feature type="domain" description="AMOP" evidence="6">
    <location>
        <begin position="114"/>
        <end position="277"/>
    </location>
</feature>
<evidence type="ECO:0000259" key="6">
    <source>
        <dbReference type="PROSITE" id="PS50856"/>
    </source>
</evidence>
<accession>A0A8C4R7N5</accession>
<dbReference type="PROSITE" id="PS50092">
    <property type="entry name" value="TSP1"/>
    <property type="match status" value="1"/>
</dbReference>
<dbReference type="InterPro" id="IPR005533">
    <property type="entry name" value="AMOP_dom"/>
</dbReference>
<dbReference type="Pfam" id="PF03782">
    <property type="entry name" value="AMOP"/>
    <property type="match status" value="1"/>
</dbReference>
<organism evidence="7 8">
    <name type="scientific">Eptatretus burgeri</name>
    <name type="common">Inshore hagfish</name>
    <dbReference type="NCBI Taxonomy" id="7764"/>
    <lineage>
        <taxon>Eukaryota</taxon>
        <taxon>Metazoa</taxon>
        <taxon>Chordata</taxon>
        <taxon>Craniata</taxon>
        <taxon>Vertebrata</taxon>
        <taxon>Cyclostomata</taxon>
        <taxon>Myxini</taxon>
        <taxon>Myxiniformes</taxon>
        <taxon>Myxinidae</taxon>
        <taxon>Eptatretinae</taxon>
        <taxon>Eptatretus</taxon>
    </lineage>
</organism>
<dbReference type="Gene3D" id="2.20.100.10">
    <property type="entry name" value="Thrombospondin type-1 (TSP1) repeat"/>
    <property type="match status" value="1"/>
</dbReference>
<dbReference type="AlphaFoldDB" id="A0A8C4R7N5"/>
<evidence type="ECO:0000256" key="1">
    <source>
        <dbReference type="ARBA" id="ARBA00004613"/>
    </source>
</evidence>